<protein>
    <recommendedName>
        <fullName evidence="3">Ribbon-helix-helix protein CopG domain-containing protein</fullName>
    </recommendedName>
</protein>
<evidence type="ECO:0000313" key="2">
    <source>
        <dbReference type="Proteomes" id="UP000027395"/>
    </source>
</evidence>
<dbReference type="STRING" id="388467.A19Y_1942"/>
<keyword evidence="2" id="KW-1185">Reference proteome</keyword>
<sequence length="50" mass="6027">MSREKKIQFNVNEREYQQLKEYAESLNISMAEVLRDYIKSLKPRRSTTGF</sequence>
<dbReference type="RefSeq" id="WP_158442887.1">
    <property type="nucleotide sequence ID" value="NZ_CM002803.1"/>
</dbReference>
<dbReference type="PATRIC" id="fig|388467.6.peg.1887"/>
<evidence type="ECO:0000313" key="1">
    <source>
        <dbReference type="EMBL" id="KEI66918.1"/>
    </source>
</evidence>
<dbReference type="GO" id="GO:0006355">
    <property type="term" value="P:regulation of DNA-templated transcription"/>
    <property type="evidence" value="ECO:0007669"/>
    <property type="project" value="InterPro"/>
</dbReference>
<dbReference type="Proteomes" id="UP000027395">
    <property type="component" value="Chromosome"/>
</dbReference>
<dbReference type="AlphaFoldDB" id="A0A073CGW6"/>
<evidence type="ECO:0008006" key="3">
    <source>
        <dbReference type="Google" id="ProtNLM"/>
    </source>
</evidence>
<organism evidence="1 2">
    <name type="scientific">Planktothrix agardhii (strain NIVA-CYA 126/8)</name>
    <dbReference type="NCBI Taxonomy" id="388467"/>
    <lineage>
        <taxon>Bacteria</taxon>
        <taxon>Bacillati</taxon>
        <taxon>Cyanobacteriota</taxon>
        <taxon>Cyanophyceae</taxon>
        <taxon>Oscillatoriophycideae</taxon>
        <taxon>Oscillatoriales</taxon>
        <taxon>Microcoleaceae</taxon>
        <taxon>Planktothrix</taxon>
    </lineage>
</organism>
<dbReference type="SUPFAM" id="SSF47598">
    <property type="entry name" value="Ribbon-helix-helix"/>
    <property type="match status" value="1"/>
</dbReference>
<name>A0A073CGW6_PLAA1</name>
<gene>
    <name evidence="1" type="ORF">A19Y_1942</name>
</gene>
<accession>A0A073CGW6</accession>
<dbReference type="EMBL" id="CM002803">
    <property type="protein sequence ID" value="KEI66918.1"/>
    <property type="molecule type" value="Genomic_DNA"/>
</dbReference>
<reference evidence="1 2" key="1">
    <citation type="journal article" date="2014" name="Appl. Environ. Microbiol.">
        <title>Elucidation of insertion elements encoded on plasmids and in vitro construction of shuttle vectors from the toxic cyanobacterium Planktothrix.</title>
        <authorList>
            <person name="Christiansen G."/>
            <person name="Goesmann A."/>
            <person name="Kurmayer R."/>
        </authorList>
    </citation>
    <scope>NUCLEOTIDE SEQUENCE [LARGE SCALE GENOMIC DNA]</scope>
    <source>
        <strain evidence="1 2">NIVA-CYA 126/8</strain>
    </source>
</reference>
<dbReference type="InterPro" id="IPR010985">
    <property type="entry name" value="Ribbon_hlx_hlx"/>
</dbReference>
<dbReference type="HOGENOM" id="CLU_202531_2_1_3"/>
<dbReference type="eggNOG" id="ENOG502ZY2D">
    <property type="taxonomic scope" value="Bacteria"/>
</dbReference>
<proteinExistence type="predicted"/>